<organism evidence="4 5">
    <name type="scientific">Arachidicoccus ginsenosidivorans</name>
    <dbReference type="NCBI Taxonomy" id="496057"/>
    <lineage>
        <taxon>Bacteria</taxon>
        <taxon>Pseudomonadati</taxon>
        <taxon>Bacteroidota</taxon>
        <taxon>Chitinophagia</taxon>
        <taxon>Chitinophagales</taxon>
        <taxon>Chitinophagaceae</taxon>
        <taxon>Arachidicoccus</taxon>
    </lineage>
</organism>
<dbReference type="EMBL" id="CP042434">
    <property type="protein sequence ID" value="QEC74098.1"/>
    <property type="molecule type" value="Genomic_DNA"/>
</dbReference>
<keyword evidence="1" id="KW-0472">Membrane</keyword>
<dbReference type="Proteomes" id="UP000321291">
    <property type="component" value="Chromosome"/>
</dbReference>
<feature type="transmembrane region" description="Helical" evidence="1">
    <location>
        <begin position="79"/>
        <end position="100"/>
    </location>
</feature>
<dbReference type="FunFam" id="2.60.120.1440:FF:000001">
    <property type="entry name" value="Putative anti-sigma factor"/>
    <property type="match status" value="1"/>
</dbReference>
<dbReference type="InterPro" id="IPR032508">
    <property type="entry name" value="FecR_C"/>
</dbReference>
<name>A0A5B8VV91_9BACT</name>
<dbReference type="RefSeq" id="WP_146787808.1">
    <property type="nucleotide sequence ID" value="NZ_CP042434.1"/>
</dbReference>
<dbReference type="AlphaFoldDB" id="A0A5B8VV91"/>
<dbReference type="InterPro" id="IPR012373">
    <property type="entry name" value="Ferrdict_sens_TM"/>
</dbReference>
<evidence type="ECO:0000259" key="2">
    <source>
        <dbReference type="Pfam" id="PF04773"/>
    </source>
</evidence>
<dbReference type="GO" id="GO:0016989">
    <property type="term" value="F:sigma factor antagonist activity"/>
    <property type="evidence" value="ECO:0007669"/>
    <property type="project" value="TreeGrafter"/>
</dbReference>
<dbReference type="InterPro" id="IPR006860">
    <property type="entry name" value="FecR"/>
</dbReference>
<dbReference type="PANTHER" id="PTHR30273:SF2">
    <property type="entry name" value="PROTEIN FECR"/>
    <property type="match status" value="1"/>
</dbReference>
<dbReference type="Gene3D" id="2.60.120.1440">
    <property type="match status" value="1"/>
</dbReference>
<proteinExistence type="predicted"/>
<evidence type="ECO:0000313" key="5">
    <source>
        <dbReference type="Proteomes" id="UP000321291"/>
    </source>
</evidence>
<keyword evidence="5" id="KW-1185">Reference proteome</keyword>
<dbReference type="OrthoDB" id="653086at2"/>
<gene>
    <name evidence="4" type="ORF">FSB73_22960</name>
</gene>
<dbReference type="Pfam" id="PF04773">
    <property type="entry name" value="FecR"/>
    <property type="match status" value="1"/>
</dbReference>
<dbReference type="PANTHER" id="PTHR30273">
    <property type="entry name" value="PERIPLASMIC SIGNAL SENSOR AND SIGMA FACTOR ACTIVATOR FECR-RELATED"/>
    <property type="match status" value="1"/>
</dbReference>
<feature type="domain" description="Protein FecR C-terminal" evidence="3">
    <location>
        <begin position="258"/>
        <end position="324"/>
    </location>
</feature>
<evidence type="ECO:0000256" key="1">
    <source>
        <dbReference type="SAM" id="Phobius"/>
    </source>
</evidence>
<keyword evidence="1" id="KW-1133">Transmembrane helix</keyword>
<sequence length="330" mass="37406">MRLLTQWINQSSENKDYFNSKLQDWASKTDTAQSHYYNKDEAYARFAERVKSAQRLLEPPAKPRSKVPVHPLSTNKQKLYYKLASVAAVVVLILGITFYLGQYTPGKSKKGLDTNQLSYKEIKVPDGSRQKLVLPDKSVVWINAGSSFKYPASFSGKTRTVYLNGEGYFQVAKDASHPFIVRTIKGDITVTGTTFDVYAYDNKPRFETALLEGHVHVQTPDGQIVHLLPSQKAELKNTTLTVSPIENPDEYRWSEGLICFDNKGITEVLEELQTAFGHKISIRHLKEPQLLLTGKFRISDGLDYALKVLKDSYGLEFIKEKKDTSYIIIN</sequence>
<accession>A0A5B8VV91</accession>
<dbReference type="KEGG" id="agi:FSB73_22960"/>
<dbReference type="Gene3D" id="3.55.50.30">
    <property type="match status" value="1"/>
</dbReference>
<keyword evidence="1" id="KW-0812">Transmembrane</keyword>
<evidence type="ECO:0000259" key="3">
    <source>
        <dbReference type="Pfam" id="PF16344"/>
    </source>
</evidence>
<dbReference type="PIRSF" id="PIRSF018266">
    <property type="entry name" value="FecR"/>
    <property type="match status" value="1"/>
</dbReference>
<feature type="domain" description="FecR protein" evidence="2">
    <location>
        <begin position="121"/>
        <end position="215"/>
    </location>
</feature>
<dbReference type="Pfam" id="PF16344">
    <property type="entry name" value="FecR_C"/>
    <property type="match status" value="1"/>
</dbReference>
<protein>
    <submittedName>
        <fullName evidence="4">DUF4974 domain-containing protein</fullName>
    </submittedName>
</protein>
<evidence type="ECO:0000313" key="4">
    <source>
        <dbReference type="EMBL" id="QEC74098.1"/>
    </source>
</evidence>
<reference evidence="4 5" key="1">
    <citation type="journal article" date="2017" name="Int. J. Syst. Evol. Microbiol.">
        <title>Arachidicoccus ginsenosidivorans sp. nov., with ginsenoside-converting activity isolated from ginseng cultivating soil.</title>
        <authorList>
            <person name="Siddiqi M.Z."/>
            <person name="Aslam Z."/>
            <person name="Im W.T."/>
        </authorList>
    </citation>
    <scope>NUCLEOTIDE SEQUENCE [LARGE SCALE GENOMIC DNA]</scope>
    <source>
        <strain evidence="4 5">Gsoil 809</strain>
    </source>
</reference>